<feature type="compositionally biased region" description="Polar residues" evidence="1">
    <location>
        <begin position="49"/>
        <end position="66"/>
    </location>
</feature>
<proteinExistence type="predicted"/>
<evidence type="ECO:0000313" key="2">
    <source>
        <dbReference type="EMBL" id="GFT96084.1"/>
    </source>
</evidence>
<evidence type="ECO:0000256" key="1">
    <source>
        <dbReference type="SAM" id="MobiDB-lite"/>
    </source>
</evidence>
<protein>
    <submittedName>
        <fullName evidence="2">Uncharacterized protein</fullName>
    </submittedName>
</protein>
<sequence length="104" mass="11661">MPENQDEPNNGQRLIKNILNLHTMKLFKKLQKVPTKHSQPKLTALPGNHSHSPPTPMCSNPAVTSRTPNGELIVQWSLIQKTPSCVHRLHFASNPKDSALLQAW</sequence>
<gene>
    <name evidence="2" type="ORF">NPIL_32341</name>
</gene>
<feature type="region of interest" description="Disordered" evidence="1">
    <location>
        <begin position="33"/>
        <end position="66"/>
    </location>
</feature>
<dbReference type="Proteomes" id="UP000887013">
    <property type="component" value="Unassembled WGS sequence"/>
</dbReference>
<organism evidence="2 3">
    <name type="scientific">Nephila pilipes</name>
    <name type="common">Giant wood spider</name>
    <name type="synonym">Nephila maculata</name>
    <dbReference type="NCBI Taxonomy" id="299642"/>
    <lineage>
        <taxon>Eukaryota</taxon>
        <taxon>Metazoa</taxon>
        <taxon>Ecdysozoa</taxon>
        <taxon>Arthropoda</taxon>
        <taxon>Chelicerata</taxon>
        <taxon>Arachnida</taxon>
        <taxon>Araneae</taxon>
        <taxon>Araneomorphae</taxon>
        <taxon>Entelegynae</taxon>
        <taxon>Araneoidea</taxon>
        <taxon>Nephilidae</taxon>
        <taxon>Nephila</taxon>
    </lineage>
</organism>
<comment type="caution">
    <text evidence="2">The sequence shown here is derived from an EMBL/GenBank/DDBJ whole genome shotgun (WGS) entry which is preliminary data.</text>
</comment>
<evidence type="ECO:0000313" key="3">
    <source>
        <dbReference type="Proteomes" id="UP000887013"/>
    </source>
</evidence>
<reference evidence="2" key="1">
    <citation type="submission" date="2020-08" db="EMBL/GenBank/DDBJ databases">
        <title>Multicomponent nature underlies the extraordinary mechanical properties of spider dragline silk.</title>
        <authorList>
            <person name="Kono N."/>
            <person name="Nakamura H."/>
            <person name="Mori M."/>
            <person name="Yoshida Y."/>
            <person name="Ohtoshi R."/>
            <person name="Malay A.D."/>
            <person name="Moran D.A.P."/>
            <person name="Tomita M."/>
            <person name="Numata K."/>
            <person name="Arakawa K."/>
        </authorList>
    </citation>
    <scope>NUCLEOTIDE SEQUENCE</scope>
</reference>
<accession>A0A8X6Q4P1</accession>
<dbReference type="AlphaFoldDB" id="A0A8X6Q4P1"/>
<keyword evidence="3" id="KW-1185">Reference proteome</keyword>
<name>A0A8X6Q4P1_NEPPI</name>
<dbReference type="EMBL" id="BMAW01121856">
    <property type="protein sequence ID" value="GFT96084.1"/>
    <property type="molecule type" value="Genomic_DNA"/>
</dbReference>